<dbReference type="AlphaFoldDB" id="A0A0B1TDT4"/>
<reference evidence="3 4" key="1">
    <citation type="submission" date="2014-03" db="EMBL/GenBank/DDBJ databases">
        <title>Draft genome of the hookworm Oesophagostomum dentatum.</title>
        <authorList>
            <person name="Mitreva M."/>
        </authorList>
    </citation>
    <scope>NUCLEOTIDE SEQUENCE [LARGE SCALE GENOMIC DNA]</scope>
    <source>
        <strain evidence="3 4">OD-Hann</strain>
    </source>
</reference>
<evidence type="ECO:0000313" key="4">
    <source>
        <dbReference type="Proteomes" id="UP000053660"/>
    </source>
</evidence>
<dbReference type="EMBL" id="KN550395">
    <property type="protein sequence ID" value="KHJ94271.1"/>
    <property type="molecule type" value="Genomic_DNA"/>
</dbReference>
<name>A0A0B1TDT4_OESDE</name>
<proteinExistence type="predicted"/>
<evidence type="ECO:0000313" key="3">
    <source>
        <dbReference type="EMBL" id="KHJ94271.1"/>
    </source>
</evidence>
<keyword evidence="4" id="KW-1185">Reference proteome</keyword>
<feature type="signal peptide" evidence="2">
    <location>
        <begin position="1"/>
        <end position="16"/>
    </location>
</feature>
<evidence type="ECO:0000256" key="1">
    <source>
        <dbReference type="SAM" id="MobiDB-lite"/>
    </source>
</evidence>
<organism evidence="3 4">
    <name type="scientific">Oesophagostomum dentatum</name>
    <name type="common">Nodular worm</name>
    <dbReference type="NCBI Taxonomy" id="61180"/>
    <lineage>
        <taxon>Eukaryota</taxon>
        <taxon>Metazoa</taxon>
        <taxon>Ecdysozoa</taxon>
        <taxon>Nematoda</taxon>
        <taxon>Chromadorea</taxon>
        <taxon>Rhabditida</taxon>
        <taxon>Rhabditina</taxon>
        <taxon>Rhabditomorpha</taxon>
        <taxon>Strongyloidea</taxon>
        <taxon>Strongylidae</taxon>
        <taxon>Oesophagostomum</taxon>
    </lineage>
</organism>
<sequence length="296" mass="30305">MCAALLVALFITLASCQNFIGAPNGGISVPLADDGYYSGIQQFPKLRTGFGNIRVQQAVVAPTGRIPGQATMTVGSYGSGNGNLMNIGNVQLGSNSFPAGSSMNARNFPTVTQTSAGNIAGLSRGFSIPSSVISVENLRGDKTIPAGAMATGQVAFVNNNVPQNFVPSGPLGGTSSNVGIENSGNMFQGVSNLGNSPTNSITGDRSMISLEAVGRGNNFQSSNVAGTWRAENNNAPYEEAVNSQTTTPQQNVAPSGMVKVQGLELVDKAPDSASNRARTAGNTSGVKEKVSASLIQ</sequence>
<evidence type="ECO:0000256" key="2">
    <source>
        <dbReference type="SAM" id="SignalP"/>
    </source>
</evidence>
<dbReference type="Proteomes" id="UP000053660">
    <property type="component" value="Unassembled WGS sequence"/>
</dbReference>
<feature type="region of interest" description="Disordered" evidence="1">
    <location>
        <begin position="268"/>
        <end position="296"/>
    </location>
</feature>
<feature type="compositionally biased region" description="Polar residues" evidence="1">
    <location>
        <begin position="272"/>
        <end position="285"/>
    </location>
</feature>
<accession>A0A0B1TDT4</accession>
<protein>
    <submittedName>
        <fullName evidence="3">Uncharacterized protein</fullName>
    </submittedName>
</protein>
<gene>
    <name evidence="3" type="ORF">OESDEN_05799</name>
</gene>
<feature type="chain" id="PRO_5005422831" evidence="2">
    <location>
        <begin position="17"/>
        <end position="296"/>
    </location>
</feature>
<keyword evidence="2" id="KW-0732">Signal</keyword>